<dbReference type="Pfam" id="PF00583">
    <property type="entry name" value="Acetyltransf_1"/>
    <property type="match status" value="1"/>
</dbReference>
<dbReference type="PROSITE" id="PS51186">
    <property type="entry name" value="GNAT"/>
    <property type="match status" value="1"/>
</dbReference>
<dbReference type="GO" id="GO:0016747">
    <property type="term" value="F:acyltransferase activity, transferring groups other than amino-acyl groups"/>
    <property type="evidence" value="ECO:0007669"/>
    <property type="project" value="InterPro"/>
</dbReference>
<dbReference type="AlphaFoldDB" id="A0AA94KXI7"/>
<proteinExistence type="predicted"/>
<evidence type="ECO:0000259" key="1">
    <source>
        <dbReference type="PROSITE" id="PS51186"/>
    </source>
</evidence>
<dbReference type="EMBL" id="FOTB01000006">
    <property type="protein sequence ID" value="SFK93846.1"/>
    <property type="molecule type" value="Genomic_DNA"/>
</dbReference>
<dbReference type="Gene3D" id="3.40.630.30">
    <property type="match status" value="1"/>
</dbReference>
<organism evidence="2 3">
    <name type="scientific">Salinicoccus halodurans</name>
    <dbReference type="NCBI Taxonomy" id="407035"/>
    <lineage>
        <taxon>Bacteria</taxon>
        <taxon>Bacillati</taxon>
        <taxon>Bacillota</taxon>
        <taxon>Bacilli</taxon>
        <taxon>Bacillales</taxon>
        <taxon>Staphylococcaceae</taxon>
        <taxon>Salinicoccus</taxon>
    </lineage>
</organism>
<evidence type="ECO:0000313" key="3">
    <source>
        <dbReference type="Proteomes" id="UP000183090"/>
    </source>
</evidence>
<keyword evidence="2" id="KW-0689">Ribosomal protein</keyword>
<dbReference type="CDD" id="cd04301">
    <property type="entry name" value="NAT_SF"/>
    <property type="match status" value="1"/>
</dbReference>
<gene>
    <name evidence="2" type="ORF">SAMN05216235_2604</name>
</gene>
<keyword evidence="2" id="KW-0687">Ribonucleoprotein</keyword>
<protein>
    <submittedName>
        <fullName evidence="2">Ribosomal protein S18 acetylase RimI</fullName>
    </submittedName>
</protein>
<evidence type="ECO:0000313" key="2">
    <source>
        <dbReference type="EMBL" id="SFK93846.1"/>
    </source>
</evidence>
<dbReference type="InterPro" id="IPR000182">
    <property type="entry name" value="GNAT_dom"/>
</dbReference>
<dbReference type="GO" id="GO:0005840">
    <property type="term" value="C:ribosome"/>
    <property type="evidence" value="ECO:0007669"/>
    <property type="project" value="UniProtKB-KW"/>
</dbReference>
<sequence length="164" mass="18464">MEIRPIEMKDIESFLNLLASLDSSGFGGFSGDGVLSVSNTENLFSNVLQDSRKQILVALDEGEIKGYMSLFGNNVEMTKHRANVSLGIRDVVHQNRIGKDLLNAGIRWAGDNDIYRLELSLPVSRTNMIELYKTLGFLTEGERIDSLLIEGEYTNELYLYRLIN</sequence>
<accession>A0AA94KXI7</accession>
<reference evidence="2 3" key="1">
    <citation type="submission" date="2016-10" db="EMBL/GenBank/DDBJ databases">
        <authorList>
            <person name="Varghese N."/>
            <person name="Submissions S."/>
        </authorList>
    </citation>
    <scope>NUCLEOTIDE SEQUENCE [LARGE SCALE GENOMIC DNA]</scope>
    <source>
        <strain evidence="2 3">CGMCC 1.6501</strain>
    </source>
</reference>
<comment type="caution">
    <text evidence="2">The sequence shown here is derived from an EMBL/GenBank/DDBJ whole genome shotgun (WGS) entry which is preliminary data.</text>
</comment>
<feature type="domain" description="N-acetyltransferase" evidence="1">
    <location>
        <begin position="1"/>
        <end position="160"/>
    </location>
</feature>
<dbReference type="RefSeq" id="WP_234960597.1">
    <property type="nucleotide sequence ID" value="NZ_CP011366.1"/>
</dbReference>
<dbReference type="Proteomes" id="UP000183090">
    <property type="component" value="Unassembled WGS sequence"/>
</dbReference>
<dbReference type="InterPro" id="IPR016181">
    <property type="entry name" value="Acyl_CoA_acyltransferase"/>
</dbReference>
<name>A0AA94KXI7_9STAP</name>
<dbReference type="SUPFAM" id="SSF55729">
    <property type="entry name" value="Acyl-CoA N-acyltransferases (Nat)"/>
    <property type="match status" value="1"/>
</dbReference>